<proteinExistence type="predicted"/>
<gene>
    <name evidence="1" type="ORF">E4T80_10010</name>
</gene>
<evidence type="ECO:0000313" key="1">
    <source>
        <dbReference type="EMBL" id="TFV08615.1"/>
    </source>
</evidence>
<reference evidence="1 2" key="1">
    <citation type="submission" date="2019-03" db="EMBL/GenBank/DDBJ databases">
        <title>Diversity of the mouse oral microbiome.</title>
        <authorList>
            <person name="Joseph S."/>
            <person name="Aduse-Opoku J."/>
            <person name="Curtis M."/>
            <person name="Wade W."/>
            <person name="Hashim A."/>
        </authorList>
    </citation>
    <scope>NUCLEOTIDE SEQUENCE [LARGE SCALE GENOMIC DNA]</scope>
    <source>
        <strain evidence="1 2">WT12</strain>
    </source>
</reference>
<dbReference type="EMBL" id="SPPA01000023">
    <property type="protein sequence ID" value="TFV08615.1"/>
    <property type="molecule type" value="Genomic_DNA"/>
</dbReference>
<organism evidence="1 2">
    <name type="scientific">Muribacter muris</name>
    <dbReference type="NCBI Taxonomy" id="67855"/>
    <lineage>
        <taxon>Bacteria</taxon>
        <taxon>Pseudomonadati</taxon>
        <taxon>Pseudomonadota</taxon>
        <taxon>Gammaproteobacteria</taxon>
        <taxon>Pasteurellales</taxon>
        <taxon>Pasteurellaceae</taxon>
        <taxon>Muribacter</taxon>
    </lineage>
</organism>
<dbReference type="AlphaFoldDB" id="A0A4Y9JVT7"/>
<name>A0A4Y9JVT7_9PAST</name>
<dbReference type="Proteomes" id="UP000297396">
    <property type="component" value="Unassembled WGS sequence"/>
</dbReference>
<comment type="caution">
    <text evidence="1">The sequence shown here is derived from an EMBL/GenBank/DDBJ whole genome shotgun (WGS) entry which is preliminary data.</text>
</comment>
<evidence type="ECO:0000313" key="2">
    <source>
        <dbReference type="Proteomes" id="UP000297396"/>
    </source>
</evidence>
<protein>
    <submittedName>
        <fullName evidence="1">Uncharacterized protein</fullName>
    </submittedName>
</protein>
<sequence length="104" mass="12027">MPEMKLGENYITRAEFNHFLKSNEQRYDALFNRVLGLDMVVRTLILPLASNDEVKDKVQDMIELLSSVKQSLTSSGQIALEHRKDIFFTLDVVVEMLQLKKEVI</sequence>
<dbReference type="RefSeq" id="WP_135058010.1">
    <property type="nucleotide sequence ID" value="NZ_JADGLC010000023.1"/>
</dbReference>
<accession>A0A4Y9JVT7</accession>